<dbReference type="KEGG" id="kdj:28968237"/>
<dbReference type="Proteomes" id="UP000078595">
    <property type="component" value="Chromosome 5"/>
</dbReference>
<reference evidence="2" key="3">
    <citation type="submission" date="2024-02" db="EMBL/GenBank/DDBJ databases">
        <title>Comparative genomics of Cryptococcus and Kwoniella reveals pathogenesis evolution and contrasting modes of karyotype evolution via chromosome fusion or intercentromeric recombination.</title>
        <authorList>
            <person name="Coelho M.A."/>
            <person name="David-Palma M."/>
            <person name="Shea T."/>
            <person name="Bowers K."/>
            <person name="McGinley-Smith S."/>
            <person name="Mohammad A.W."/>
            <person name="Gnirke A."/>
            <person name="Yurkov A.M."/>
            <person name="Nowrousian M."/>
            <person name="Sun S."/>
            <person name="Cuomo C.A."/>
            <person name="Heitman J."/>
        </authorList>
    </citation>
    <scope>NUCLEOTIDE SEQUENCE</scope>
    <source>
        <strain evidence="2">CBS 10117</strain>
    </source>
</reference>
<dbReference type="RefSeq" id="XP_018263048.1">
    <property type="nucleotide sequence ID" value="XM_018407837.1"/>
</dbReference>
<evidence type="ECO:0000313" key="2">
    <source>
        <dbReference type="EMBL" id="WWC61898.1"/>
    </source>
</evidence>
<organism evidence="1">
    <name type="scientific">Kwoniella dejecticola CBS 10117</name>
    <dbReference type="NCBI Taxonomy" id="1296121"/>
    <lineage>
        <taxon>Eukaryota</taxon>
        <taxon>Fungi</taxon>
        <taxon>Dikarya</taxon>
        <taxon>Basidiomycota</taxon>
        <taxon>Agaricomycotina</taxon>
        <taxon>Tremellomycetes</taxon>
        <taxon>Tremellales</taxon>
        <taxon>Cryptococcaceae</taxon>
        <taxon>Kwoniella</taxon>
    </lineage>
</organism>
<gene>
    <name evidence="1" type="ORF">I303_04538</name>
    <name evidence="2" type="ORF">I303_104484</name>
</gene>
<dbReference type="EMBL" id="CP144534">
    <property type="protein sequence ID" value="WWC61898.1"/>
    <property type="molecule type" value="Genomic_DNA"/>
</dbReference>
<evidence type="ECO:0000313" key="3">
    <source>
        <dbReference type="Proteomes" id="UP000078595"/>
    </source>
</evidence>
<keyword evidence="3" id="KW-1185">Reference proteome</keyword>
<proteinExistence type="predicted"/>
<reference evidence="2" key="2">
    <citation type="submission" date="2013-07" db="EMBL/GenBank/DDBJ databases">
        <authorList>
            <consortium name="The Broad Institute Genome Sequencing Platform"/>
            <person name="Cuomo C."/>
            <person name="Litvintseva A."/>
            <person name="Chen Y."/>
            <person name="Heitman J."/>
            <person name="Sun S."/>
            <person name="Springer D."/>
            <person name="Dromer F."/>
            <person name="Young S.K."/>
            <person name="Zeng Q."/>
            <person name="Gargeya S."/>
            <person name="Fitzgerald M."/>
            <person name="Abouelleil A."/>
            <person name="Alvarado L."/>
            <person name="Berlin A.M."/>
            <person name="Chapman S.B."/>
            <person name="Dewar J."/>
            <person name="Goldberg J."/>
            <person name="Griggs A."/>
            <person name="Gujja S."/>
            <person name="Hansen M."/>
            <person name="Howarth C."/>
            <person name="Imamovic A."/>
            <person name="Larimer J."/>
            <person name="McCowan C."/>
            <person name="Murphy C."/>
            <person name="Pearson M."/>
            <person name="Priest M."/>
            <person name="Roberts A."/>
            <person name="Saif S."/>
            <person name="Shea T."/>
            <person name="Sykes S."/>
            <person name="Wortman J."/>
            <person name="Nusbaum C."/>
            <person name="Birren B."/>
        </authorList>
    </citation>
    <scope>NUCLEOTIDE SEQUENCE</scope>
    <source>
        <strain evidence="2">CBS 10117</strain>
    </source>
</reference>
<dbReference type="EMBL" id="KI894031">
    <property type="protein sequence ID" value="OBR85206.1"/>
    <property type="molecule type" value="Genomic_DNA"/>
</dbReference>
<reference evidence="1" key="1">
    <citation type="submission" date="2013-07" db="EMBL/GenBank/DDBJ databases">
        <title>The Genome Sequence of Cryptococcus dejecticola CBS10117.</title>
        <authorList>
            <consortium name="The Broad Institute Genome Sequencing Platform"/>
            <person name="Cuomo C."/>
            <person name="Litvintseva A."/>
            <person name="Chen Y."/>
            <person name="Heitman J."/>
            <person name="Sun S."/>
            <person name="Springer D."/>
            <person name="Dromer F."/>
            <person name="Young S.K."/>
            <person name="Zeng Q."/>
            <person name="Gargeya S."/>
            <person name="Fitzgerald M."/>
            <person name="Abouelleil A."/>
            <person name="Alvarado L."/>
            <person name="Berlin A.M."/>
            <person name="Chapman S.B."/>
            <person name="Dewar J."/>
            <person name="Goldberg J."/>
            <person name="Griggs A."/>
            <person name="Gujja S."/>
            <person name="Hansen M."/>
            <person name="Howarth C."/>
            <person name="Imamovic A."/>
            <person name="Larimer J."/>
            <person name="McCowan C."/>
            <person name="Murphy C."/>
            <person name="Pearson M."/>
            <person name="Priest M."/>
            <person name="Roberts A."/>
            <person name="Saif S."/>
            <person name="Shea T."/>
            <person name="Sykes S."/>
            <person name="Wortman J."/>
            <person name="Nusbaum C."/>
            <person name="Birren B."/>
        </authorList>
    </citation>
    <scope>NUCLEOTIDE SEQUENCE [LARGE SCALE GENOMIC DNA]</scope>
    <source>
        <strain evidence="1">CBS 10117</strain>
    </source>
</reference>
<dbReference type="GeneID" id="28968237"/>
<name>A0A1A6A586_9TREE</name>
<evidence type="ECO:0000313" key="1">
    <source>
        <dbReference type="EMBL" id="OBR85206.1"/>
    </source>
</evidence>
<accession>A0A1A6A586</accession>
<dbReference type="AlphaFoldDB" id="A0A1A6A586"/>
<protein>
    <submittedName>
        <fullName evidence="1">Uncharacterized protein</fullName>
    </submittedName>
</protein>
<sequence>MTASSAPGDYESQLEDQLARMKVHSTQLSEATIIQGQATDLVSCTLKPSDPEGHRTEISINGDYLTFLESRFTPSESHGTPGTQMEQEVVRRFKDNMFNSVNQTFSQTVSAFTLGKAADCISRALNSMIIGYPGFLESMEKASSDWAATKTQTVESIVPLEKRYKFGKLHGASSMGFPNNWERFNPTQGGFDAPSIHEVDRKISPAYLDKRIKNLSEQVKNARSRAKARKVSGEYPNTDHNAQIVASWTDDERSTTQQRVEKMKCLFTELQKKAIENTVRENSHLSSAKYHTQADLMPVFRLPSNEVDTRVGPHPSDRSLGREIPPESIISVGFYRSDKQLDVPSSLAHFKDSLKLESLEDKLTETDGYNLRDKLPDRWATGSSAS</sequence>
<dbReference type="VEuPathDB" id="FungiDB:I303_04538"/>